<feature type="transmembrane region" description="Helical" evidence="8">
    <location>
        <begin position="138"/>
        <end position="164"/>
    </location>
</feature>
<dbReference type="PROSITE" id="PS50216">
    <property type="entry name" value="DHHC"/>
    <property type="match status" value="1"/>
</dbReference>
<organism evidence="11">
    <name type="scientific">Micromonas pusilla (strain CCMP1545)</name>
    <name type="common">Picoplanktonic green alga</name>
    <dbReference type="NCBI Taxonomy" id="564608"/>
    <lineage>
        <taxon>Eukaryota</taxon>
        <taxon>Viridiplantae</taxon>
        <taxon>Chlorophyta</taxon>
        <taxon>Mamiellophyceae</taxon>
        <taxon>Mamiellales</taxon>
        <taxon>Mamiellaceae</taxon>
        <taxon>Micromonas</taxon>
    </lineage>
</organism>
<keyword evidence="6 8" id="KW-0472">Membrane</keyword>
<keyword evidence="5 8" id="KW-1133">Transmembrane helix</keyword>
<feature type="transmembrane region" description="Helical" evidence="8">
    <location>
        <begin position="36"/>
        <end position="57"/>
    </location>
</feature>
<keyword evidence="7 8" id="KW-0012">Acyltransferase</keyword>
<dbReference type="GeneID" id="9682551"/>
<dbReference type="OMA" id="NCYSSFP"/>
<feature type="domain" description="Palmitoyltransferase DHHC" evidence="9">
    <location>
        <begin position="89"/>
        <end position="223"/>
    </location>
</feature>
<comment type="similarity">
    <text evidence="2 8">Belongs to the DHHC palmitoyltransferase family.</text>
</comment>
<evidence type="ECO:0000313" key="11">
    <source>
        <dbReference type="Proteomes" id="UP000001876"/>
    </source>
</evidence>
<keyword evidence="11" id="KW-1185">Reference proteome</keyword>
<comment type="domain">
    <text evidence="8">The DHHC domain is required for palmitoyltransferase activity.</text>
</comment>
<dbReference type="InterPro" id="IPR001594">
    <property type="entry name" value="Palmitoyltrfase_DHHC"/>
</dbReference>
<reference evidence="10 11" key="1">
    <citation type="journal article" date="2009" name="Science">
        <title>Green evolution and dynamic adaptations revealed by genomes of the marine picoeukaryotes Micromonas.</title>
        <authorList>
            <person name="Worden A.Z."/>
            <person name="Lee J.H."/>
            <person name="Mock T."/>
            <person name="Rouze P."/>
            <person name="Simmons M.P."/>
            <person name="Aerts A.L."/>
            <person name="Allen A.E."/>
            <person name="Cuvelier M.L."/>
            <person name="Derelle E."/>
            <person name="Everett M.V."/>
            <person name="Foulon E."/>
            <person name="Grimwood J."/>
            <person name="Gundlach H."/>
            <person name="Henrissat B."/>
            <person name="Napoli C."/>
            <person name="McDonald S.M."/>
            <person name="Parker M.S."/>
            <person name="Rombauts S."/>
            <person name="Salamov A."/>
            <person name="Von Dassow P."/>
            <person name="Badger J.H."/>
            <person name="Coutinho P.M."/>
            <person name="Demir E."/>
            <person name="Dubchak I."/>
            <person name="Gentemann C."/>
            <person name="Eikrem W."/>
            <person name="Gready J.E."/>
            <person name="John U."/>
            <person name="Lanier W."/>
            <person name="Lindquist E.A."/>
            <person name="Lucas S."/>
            <person name="Mayer K.F."/>
            <person name="Moreau H."/>
            <person name="Not F."/>
            <person name="Otillar R."/>
            <person name="Panaud O."/>
            <person name="Pangilinan J."/>
            <person name="Paulsen I."/>
            <person name="Piegu B."/>
            <person name="Poliakov A."/>
            <person name="Robbens S."/>
            <person name="Schmutz J."/>
            <person name="Toulza E."/>
            <person name="Wyss T."/>
            <person name="Zelensky A."/>
            <person name="Zhou K."/>
            <person name="Armbrust E.V."/>
            <person name="Bhattacharya D."/>
            <person name="Goodenough U.W."/>
            <person name="Van de Peer Y."/>
            <person name="Grigoriev I.V."/>
        </authorList>
    </citation>
    <scope>NUCLEOTIDE SEQUENCE [LARGE SCALE GENOMIC DNA]</scope>
    <source>
        <strain evidence="10 11">CCMP1545</strain>
    </source>
</reference>
<dbReference type="GO" id="GO:0016020">
    <property type="term" value="C:membrane"/>
    <property type="evidence" value="ECO:0007669"/>
    <property type="project" value="UniProtKB-SubCell"/>
</dbReference>
<accession>C1MNI8</accession>
<name>C1MNI8_MICPC</name>
<evidence type="ECO:0000256" key="6">
    <source>
        <dbReference type="ARBA" id="ARBA00023136"/>
    </source>
</evidence>
<evidence type="ECO:0000256" key="3">
    <source>
        <dbReference type="ARBA" id="ARBA00022679"/>
    </source>
</evidence>
<feature type="transmembrane region" description="Helical" evidence="8">
    <location>
        <begin position="184"/>
        <end position="205"/>
    </location>
</feature>
<evidence type="ECO:0000313" key="10">
    <source>
        <dbReference type="EMBL" id="EEH58304.1"/>
    </source>
</evidence>
<dbReference type="KEGG" id="mpp:MICPUCDRAFT_25437"/>
<sequence length="336" mass="37304">MVLVVLGVVALTYYTTVVLVYGPAALDDRDNNNNAAGAWVVLAIYHVLIVMTLWSYFACVLTDPGRVPPGWAPPPEDEEDERVRTSNSEKRRRFCRKCTAWKPERSHHCSVCGRCVLKMDHHCVWVASCVGAYNYKHFILFLLYTFAACVFDAVALASTFVSYWADVHDGSHREKTDEEKMTMAAVFVTFFVDVAFAASLLGFIVMHANLNFSNMTTIEMYEKKKARSTLPWRYDRGKRKNFTEVFGTTIALWFLPLHSAHQMRRLLDVSRLSGGSYPRMVEDGLDPIAPVSVAGDPPRGSRGDDGEELAACGLCVGSRGGGVVVGKKSGGRSRDA</sequence>
<dbReference type="Pfam" id="PF01529">
    <property type="entry name" value="DHHC"/>
    <property type="match status" value="1"/>
</dbReference>
<dbReference type="Proteomes" id="UP000001876">
    <property type="component" value="Unassembled WGS sequence"/>
</dbReference>
<evidence type="ECO:0000256" key="8">
    <source>
        <dbReference type="RuleBase" id="RU079119"/>
    </source>
</evidence>
<evidence type="ECO:0000256" key="2">
    <source>
        <dbReference type="ARBA" id="ARBA00008574"/>
    </source>
</evidence>
<comment type="subcellular location">
    <subcellularLocation>
        <location evidence="1">Membrane</location>
        <topology evidence="1">Multi-pass membrane protein</topology>
    </subcellularLocation>
</comment>
<dbReference type="STRING" id="564608.C1MNI8"/>
<proteinExistence type="inferred from homology"/>
<dbReference type="EMBL" id="GG663737">
    <property type="protein sequence ID" value="EEH58304.1"/>
    <property type="molecule type" value="Genomic_DNA"/>
</dbReference>
<gene>
    <name evidence="10" type="ORF">MICPUCDRAFT_25437</name>
</gene>
<dbReference type="PANTHER" id="PTHR12246">
    <property type="entry name" value="PALMITOYLTRANSFERASE ZDHHC16"/>
    <property type="match status" value="1"/>
</dbReference>
<protein>
    <recommendedName>
        <fullName evidence="8">S-acyltransferase</fullName>
        <ecNumber evidence="8">2.3.1.225</ecNumber>
    </recommendedName>
    <alternativeName>
        <fullName evidence="8">Palmitoyltransferase</fullName>
    </alternativeName>
</protein>
<dbReference type="InterPro" id="IPR039859">
    <property type="entry name" value="PFA4/ZDH16/20/ERF2-like"/>
</dbReference>
<dbReference type="GO" id="GO:0019706">
    <property type="term" value="F:protein-cysteine S-palmitoyltransferase activity"/>
    <property type="evidence" value="ECO:0007669"/>
    <property type="project" value="UniProtKB-EC"/>
</dbReference>
<evidence type="ECO:0000259" key="9">
    <source>
        <dbReference type="Pfam" id="PF01529"/>
    </source>
</evidence>
<dbReference type="RefSeq" id="XP_003056659.1">
    <property type="nucleotide sequence ID" value="XM_003056613.1"/>
</dbReference>
<evidence type="ECO:0000256" key="5">
    <source>
        <dbReference type="ARBA" id="ARBA00022989"/>
    </source>
</evidence>
<keyword evidence="3 8" id="KW-0808">Transferase</keyword>
<evidence type="ECO:0000256" key="1">
    <source>
        <dbReference type="ARBA" id="ARBA00004141"/>
    </source>
</evidence>
<keyword evidence="4 8" id="KW-0812">Transmembrane</keyword>
<dbReference type="AlphaFoldDB" id="C1MNI8"/>
<dbReference type="OrthoDB" id="496365at2759"/>
<dbReference type="EC" id="2.3.1.225" evidence="8"/>
<evidence type="ECO:0000256" key="4">
    <source>
        <dbReference type="ARBA" id="ARBA00022692"/>
    </source>
</evidence>
<evidence type="ECO:0000256" key="7">
    <source>
        <dbReference type="ARBA" id="ARBA00023315"/>
    </source>
</evidence>
<comment type="catalytic activity">
    <reaction evidence="8">
        <text>L-cysteinyl-[protein] + hexadecanoyl-CoA = S-hexadecanoyl-L-cysteinyl-[protein] + CoA</text>
        <dbReference type="Rhea" id="RHEA:36683"/>
        <dbReference type="Rhea" id="RHEA-COMP:10131"/>
        <dbReference type="Rhea" id="RHEA-COMP:11032"/>
        <dbReference type="ChEBI" id="CHEBI:29950"/>
        <dbReference type="ChEBI" id="CHEBI:57287"/>
        <dbReference type="ChEBI" id="CHEBI:57379"/>
        <dbReference type="ChEBI" id="CHEBI:74151"/>
        <dbReference type="EC" id="2.3.1.225"/>
    </reaction>
</comment>
<dbReference type="eggNOG" id="KOG1315">
    <property type="taxonomic scope" value="Eukaryota"/>
</dbReference>